<evidence type="ECO:0000313" key="3">
    <source>
        <dbReference type="Proteomes" id="UP000176527"/>
    </source>
</evidence>
<feature type="domain" description="DUF5667" evidence="1">
    <location>
        <begin position="64"/>
        <end position="142"/>
    </location>
</feature>
<name>A0A1F5K8J6_9BACT</name>
<dbReference type="Proteomes" id="UP000176527">
    <property type="component" value="Unassembled WGS sequence"/>
</dbReference>
<comment type="caution">
    <text evidence="2">The sequence shown here is derived from an EMBL/GenBank/DDBJ whole genome shotgun (WGS) entry which is preliminary data.</text>
</comment>
<dbReference type="EMBL" id="MFDE01000048">
    <property type="protein sequence ID" value="OGE37229.1"/>
    <property type="molecule type" value="Genomic_DNA"/>
</dbReference>
<gene>
    <name evidence="2" type="ORF">A3F00_02380</name>
</gene>
<dbReference type="InterPro" id="IPR043725">
    <property type="entry name" value="DUF5667"/>
</dbReference>
<reference evidence="2 3" key="1">
    <citation type="journal article" date="2016" name="Nat. Commun.">
        <title>Thousands of microbial genomes shed light on interconnected biogeochemical processes in an aquifer system.</title>
        <authorList>
            <person name="Anantharaman K."/>
            <person name="Brown C.T."/>
            <person name="Hug L.A."/>
            <person name="Sharon I."/>
            <person name="Castelle C.J."/>
            <person name="Probst A.J."/>
            <person name="Thomas B.C."/>
            <person name="Singh A."/>
            <person name="Wilkins M.J."/>
            <person name="Karaoz U."/>
            <person name="Brodie E.L."/>
            <person name="Williams K.H."/>
            <person name="Hubbard S.S."/>
            <person name="Banfield J.F."/>
        </authorList>
    </citation>
    <scope>NUCLEOTIDE SEQUENCE [LARGE SCALE GENOMIC DNA]</scope>
</reference>
<dbReference type="AlphaFoldDB" id="A0A1F5K8J6"/>
<proteinExistence type="predicted"/>
<dbReference type="Pfam" id="PF18915">
    <property type="entry name" value="DUF5667"/>
    <property type="match status" value="1"/>
</dbReference>
<evidence type="ECO:0000313" key="2">
    <source>
        <dbReference type="EMBL" id="OGE37229.1"/>
    </source>
</evidence>
<evidence type="ECO:0000259" key="1">
    <source>
        <dbReference type="Pfam" id="PF18915"/>
    </source>
</evidence>
<sequence>MRVHLITLIILSIFSCQVVKTVNAEIGSVKTQETTATSKTSATPSSEISSYILFWPLTAGKTEGDSLYFLKMAKEQITGWFIFGNMKKADYALYLGSKRVLEAEKLLKAGKNDLALKTLEKAMSRFSSSYKNVKKESAKKQISKDEIRRDRLIHIKTLIDFLKTTSSEETRPVLESVKDSADAILRDYLP</sequence>
<accession>A0A1F5K8J6</accession>
<dbReference type="PROSITE" id="PS51257">
    <property type="entry name" value="PROKAR_LIPOPROTEIN"/>
    <property type="match status" value="1"/>
</dbReference>
<protein>
    <recommendedName>
        <fullName evidence="1">DUF5667 domain-containing protein</fullName>
    </recommendedName>
</protein>
<organism evidence="2 3">
    <name type="scientific">Candidatus Daviesbacteria bacterium RIFCSPHIGHO2_12_FULL_37_11</name>
    <dbReference type="NCBI Taxonomy" id="1797777"/>
    <lineage>
        <taxon>Bacteria</taxon>
        <taxon>Candidatus Daviesiibacteriota</taxon>
    </lineage>
</organism>